<reference evidence="2" key="1">
    <citation type="submission" date="2018-06" db="EMBL/GenBank/DDBJ databases">
        <authorList>
            <person name="Zhirakovskaya E."/>
        </authorList>
    </citation>
    <scope>NUCLEOTIDE SEQUENCE</scope>
</reference>
<accession>A0A3B1DFW3</accession>
<gene>
    <name evidence="2" type="ORF">MNBD_PLANCTO03-690</name>
</gene>
<keyword evidence="1" id="KW-1133">Transmembrane helix</keyword>
<dbReference type="Gene3D" id="3.30.700.10">
    <property type="entry name" value="Glycoprotein, Type 4 Pilin"/>
    <property type="match status" value="1"/>
</dbReference>
<organism evidence="2">
    <name type="scientific">hydrothermal vent metagenome</name>
    <dbReference type="NCBI Taxonomy" id="652676"/>
    <lineage>
        <taxon>unclassified sequences</taxon>
        <taxon>metagenomes</taxon>
        <taxon>ecological metagenomes</taxon>
    </lineage>
</organism>
<evidence type="ECO:0000313" key="2">
    <source>
        <dbReference type="EMBL" id="VAX37741.1"/>
    </source>
</evidence>
<dbReference type="InterPro" id="IPR012902">
    <property type="entry name" value="N_methyl_site"/>
</dbReference>
<dbReference type="AlphaFoldDB" id="A0A3B1DFW3"/>
<protein>
    <recommendedName>
        <fullName evidence="3">Type II secretion envelope pseudopilin protein (PulG,guides folded protein to PulD in outer membrane)</fullName>
    </recommendedName>
</protein>
<dbReference type="SUPFAM" id="SSF54523">
    <property type="entry name" value="Pili subunits"/>
    <property type="match status" value="1"/>
</dbReference>
<feature type="transmembrane region" description="Helical" evidence="1">
    <location>
        <begin position="12"/>
        <end position="36"/>
    </location>
</feature>
<keyword evidence="1" id="KW-0472">Membrane</keyword>
<dbReference type="PANTHER" id="PTHR30093">
    <property type="entry name" value="GENERAL SECRETION PATHWAY PROTEIN G"/>
    <property type="match status" value="1"/>
</dbReference>
<evidence type="ECO:0008006" key="3">
    <source>
        <dbReference type="Google" id="ProtNLM"/>
    </source>
</evidence>
<proteinExistence type="predicted"/>
<evidence type="ECO:0000256" key="1">
    <source>
        <dbReference type="SAM" id="Phobius"/>
    </source>
</evidence>
<dbReference type="EMBL" id="UOGK01000116">
    <property type="protein sequence ID" value="VAX37741.1"/>
    <property type="molecule type" value="Genomic_DNA"/>
</dbReference>
<sequence>MGTMQRLASRAFTLVEILIVVVILGILAAIVVPQFLNATDESRRAAFVSELQVFVGAAEVYAAREGSWVPDGSSGSCPNEFRDYIDDDDFESGTPLGGVWDFEQDDSGVTSALGVHFNNADEAKDDAYMTLVDELFDDGDLGTGIFQKLENNRYYAIIEK</sequence>
<dbReference type="NCBIfam" id="TIGR02532">
    <property type="entry name" value="IV_pilin_GFxxxE"/>
    <property type="match status" value="1"/>
</dbReference>
<dbReference type="InterPro" id="IPR045584">
    <property type="entry name" value="Pilin-like"/>
</dbReference>
<dbReference type="Pfam" id="PF07963">
    <property type="entry name" value="N_methyl"/>
    <property type="match status" value="1"/>
</dbReference>
<name>A0A3B1DFW3_9ZZZZ</name>
<keyword evidence="1" id="KW-0812">Transmembrane</keyword>